<evidence type="ECO:0000313" key="1">
    <source>
        <dbReference type="EMBL" id="MBO1864610.1"/>
    </source>
</evidence>
<accession>A0A939S4C8</accession>
<dbReference type="EMBL" id="JAGEMI010000001">
    <property type="protein sequence ID" value="MBO1864610.1"/>
    <property type="molecule type" value="Genomic_DNA"/>
</dbReference>
<dbReference type="RefSeq" id="WP_208086713.1">
    <property type="nucleotide sequence ID" value="NZ_CP086136.1"/>
</dbReference>
<dbReference type="EMBL" id="CP086136">
    <property type="protein sequence ID" value="UEM08257.1"/>
    <property type="molecule type" value="Genomic_DNA"/>
</dbReference>
<evidence type="ECO:0000313" key="2">
    <source>
        <dbReference type="EMBL" id="UEM08257.1"/>
    </source>
</evidence>
<evidence type="ECO:0000313" key="3">
    <source>
        <dbReference type="Proteomes" id="UP000664702"/>
    </source>
</evidence>
<gene>
    <name evidence="2" type="ORF">J4G43_025890</name>
    <name evidence="1" type="ORF">J4G43_27890</name>
</gene>
<sequence>MSYPVPFTFPIEQGRPLLVMSCSSTKRQVASGELVRFADLYDGPTWRQVKASRFPLTNVAAISALYGFLEPGLAIETYDRKMDDKAATRISTTSNHAWRLEQAVRQAGSAFIVGGALYRQLGETMLRQAPDLAGVVTFATGSYLAQRKQLGAWLRDQVAPIAANPELEAAA</sequence>
<reference evidence="2 3" key="2">
    <citation type="journal article" date="2022" name="Int. J. Syst. Evol. Microbiol.">
        <title>Strains of Bradyrhizobium barranii sp. nov. associated with legumes native to Canada are symbionts of soybeans and belong to different subspecies (subsp. barranii subsp. nov. and subsp. apii subsp. nov.) and symbiovars (sv. glycinearum and sv. septentrionale).</title>
        <authorList>
            <person name="Bromfield E.S.P."/>
            <person name="Cloutier S."/>
            <person name="Wasai-Hara S."/>
            <person name="Minamisawa K."/>
        </authorList>
    </citation>
    <scope>NUCLEOTIDE SEQUENCE [LARGE SCALE GENOMIC DNA]</scope>
    <source>
        <strain evidence="2 3">144S4</strain>
    </source>
</reference>
<reference evidence="1" key="1">
    <citation type="submission" date="2021-03" db="EMBL/GenBank/DDBJ databases">
        <title>Whole Genome Sequence of Bradyrhizobium sp. Strain 144S4.</title>
        <authorList>
            <person name="Bromfield E.S.P."/>
            <person name="Cloutier S."/>
        </authorList>
    </citation>
    <scope>NUCLEOTIDE SEQUENCE [LARGE SCALE GENOMIC DNA]</scope>
    <source>
        <strain evidence="1">144S4</strain>
    </source>
</reference>
<proteinExistence type="predicted"/>
<dbReference type="Proteomes" id="UP000664702">
    <property type="component" value="Chromosome"/>
</dbReference>
<organism evidence="1">
    <name type="scientific">Bradyrhizobium barranii subsp. barranii</name>
    <dbReference type="NCBI Taxonomy" id="2823807"/>
    <lineage>
        <taxon>Bacteria</taxon>
        <taxon>Pseudomonadati</taxon>
        <taxon>Pseudomonadota</taxon>
        <taxon>Alphaproteobacteria</taxon>
        <taxon>Hyphomicrobiales</taxon>
        <taxon>Nitrobacteraceae</taxon>
        <taxon>Bradyrhizobium</taxon>
        <taxon>Bradyrhizobium barranii</taxon>
    </lineage>
</organism>
<dbReference type="AlphaFoldDB" id="A0A939S4C8"/>
<dbReference type="KEGG" id="bban:J4G43_025890"/>
<name>A0A939S4C8_9BRAD</name>
<protein>
    <submittedName>
        <fullName evidence="1">Uncharacterized protein</fullName>
    </submittedName>
</protein>